<evidence type="ECO:0008006" key="3">
    <source>
        <dbReference type="Google" id="ProtNLM"/>
    </source>
</evidence>
<keyword evidence="2" id="KW-1185">Reference proteome</keyword>
<accession>A0A6P2BPK6</accession>
<dbReference type="Proteomes" id="UP000460272">
    <property type="component" value="Unassembled WGS sequence"/>
</dbReference>
<comment type="caution">
    <text evidence="1">The sequence shown here is derived from an EMBL/GenBank/DDBJ whole genome shotgun (WGS) entry which is preliminary data.</text>
</comment>
<dbReference type="InterPro" id="IPR008930">
    <property type="entry name" value="Terpenoid_cyclase/PrenylTrfase"/>
</dbReference>
<reference evidence="1 2" key="1">
    <citation type="submission" date="2018-11" db="EMBL/GenBank/DDBJ databases">
        <title>Trebonia kvetii gen.nov., sp.nov., a novel acidophilic actinobacterium, and proposal of the new actinobacterial family Treboniaceae fam. nov.</title>
        <authorList>
            <person name="Rapoport D."/>
            <person name="Sagova-Mareckova M."/>
            <person name="Sedlacek I."/>
            <person name="Provaznik J."/>
            <person name="Kralova S."/>
            <person name="Pavlinic D."/>
            <person name="Benes V."/>
            <person name="Kopecky J."/>
        </authorList>
    </citation>
    <scope>NUCLEOTIDE SEQUENCE [LARGE SCALE GENOMIC DNA]</scope>
    <source>
        <strain evidence="1 2">15Tr583</strain>
    </source>
</reference>
<sequence length="289" mass="31520">MNKTPDFDAAADFLAGNARVLDKRMFQRLFCGGVAEPVRDAVAAYRNADGGFGHGIEPDCRTPASQPAAVEMALRIMDTCDAWDETLAREAVDWLVTVEPAEGGATFVLPSVSEGPHAPWWVAAEGNPASLIQTGQIAGLLYARGLEHPWRDRATELMWSRLEALAEPGGYEMFGVLAFLENVPDRARAESVFDRVGPLLLSRGIVTLDPDAPGEIQSPLEFAPLPDSMARRLFEPVVIEAHLDHLAGAQREDGGWTFNWMAWSPAAAADWRGFLTVENLRILRANGRG</sequence>
<organism evidence="1 2">
    <name type="scientific">Trebonia kvetii</name>
    <dbReference type="NCBI Taxonomy" id="2480626"/>
    <lineage>
        <taxon>Bacteria</taxon>
        <taxon>Bacillati</taxon>
        <taxon>Actinomycetota</taxon>
        <taxon>Actinomycetes</taxon>
        <taxon>Streptosporangiales</taxon>
        <taxon>Treboniaceae</taxon>
        <taxon>Trebonia</taxon>
    </lineage>
</organism>
<evidence type="ECO:0000313" key="1">
    <source>
        <dbReference type="EMBL" id="TVZ00587.1"/>
    </source>
</evidence>
<dbReference type="EMBL" id="RPFW01000008">
    <property type="protein sequence ID" value="TVZ00587.1"/>
    <property type="molecule type" value="Genomic_DNA"/>
</dbReference>
<dbReference type="AlphaFoldDB" id="A0A6P2BPK6"/>
<dbReference type="RefSeq" id="WP_145860136.1">
    <property type="nucleotide sequence ID" value="NZ_RPFW01000008.1"/>
</dbReference>
<protein>
    <recommendedName>
        <fullName evidence="3">Prenyltransferase</fullName>
    </recommendedName>
</protein>
<name>A0A6P2BPK6_9ACTN</name>
<gene>
    <name evidence="1" type="ORF">EAS64_34955</name>
</gene>
<dbReference type="SUPFAM" id="SSF48239">
    <property type="entry name" value="Terpenoid cyclases/Protein prenyltransferases"/>
    <property type="match status" value="1"/>
</dbReference>
<proteinExistence type="predicted"/>
<evidence type="ECO:0000313" key="2">
    <source>
        <dbReference type="Proteomes" id="UP000460272"/>
    </source>
</evidence>
<dbReference type="OrthoDB" id="3286086at2"/>